<evidence type="ECO:0000313" key="5">
    <source>
        <dbReference type="EMBL" id="NIK61674.1"/>
    </source>
</evidence>
<dbReference type="PANTHER" id="PTHR46796">
    <property type="entry name" value="HTH-TYPE TRANSCRIPTIONAL ACTIVATOR RHAS-RELATED"/>
    <property type="match status" value="1"/>
</dbReference>
<dbReference type="InterPro" id="IPR009057">
    <property type="entry name" value="Homeodomain-like_sf"/>
</dbReference>
<dbReference type="GO" id="GO:0003700">
    <property type="term" value="F:DNA-binding transcription factor activity"/>
    <property type="evidence" value="ECO:0007669"/>
    <property type="project" value="InterPro"/>
</dbReference>
<dbReference type="SMART" id="SM00342">
    <property type="entry name" value="HTH_ARAC"/>
    <property type="match status" value="1"/>
</dbReference>
<dbReference type="GO" id="GO:0043565">
    <property type="term" value="F:sequence-specific DNA binding"/>
    <property type="evidence" value="ECO:0007669"/>
    <property type="project" value="InterPro"/>
</dbReference>
<accession>A0A7X5VI56</accession>
<dbReference type="Gene3D" id="1.10.10.60">
    <property type="entry name" value="Homeodomain-like"/>
    <property type="match status" value="1"/>
</dbReference>
<protein>
    <submittedName>
        <fullName evidence="5">AraC-like DNA-binding protein</fullName>
    </submittedName>
</protein>
<evidence type="ECO:0000313" key="6">
    <source>
        <dbReference type="Proteomes" id="UP000555407"/>
    </source>
</evidence>
<dbReference type="InterPro" id="IPR018060">
    <property type="entry name" value="HTH_AraC"/>
</dbReference>
<dbReference type="AlphaFoldDB" id="A0A7X5VI56"/>
<keyword evidence="6" id="KW-1185">Reference proteome</keyword>
<evidence type="ECO:0000256" key="1">
    <source>
        <dbReference type="ARBA" id="ARBA00023015"/>
    </source>
</evidence>
<dbReference type="RefSeq" id="WP_202891436.1">
    <property type="nucleotide sequence ID" value="NZ_JAASRO010000001.1"/>
</dbReference>
<gene>
    <name evidence="5" type="ORF">BJY22_007391</name>
</gene>
<name>A0A7X5VI56_9ACTN</name>
<sequence>MQLLNQVYPSRVRLVGRHRDNGSLALSTAECGGVGADRCRMEMRFDALTDPWTDLTAIWLVKGRLGLGDRTGEHALTAGDSFLYSVKDVMQFRAQPLELVVVRVGQEDVARAASRHFGAVPADLWPTAGRPVSRAMNTHWQVLTGFVRKTLASAPSVAEHPLVAGQLVEYVAASMLAVFPNATMQLSHVPSPGAVGTATLRRAVAYVDENAGLPITVEDIATAAGTSARALQYAFRRHLACTPREYVRRVRLERAHRDLQDADPTCGDTVAAIALRWGFTSTGWFGRHYRAAYGRAPGETLRENG</sequence>
<comment type="caution">
    <text evidence="5">The sequence shown here is derived from an EMBL/GenBank/DDBJ whole genome shotgun (WGS) entry which is preliminary data.</text>
</comment>
<feature type="domain" description="HTH araC/xylS-type" evidence="4">
    <location>
        <begin position="201"/>
        <end position="303"/>
    </location>
</feature>
<reference evidence="5 6" key="1">
    <citation type="submission" date="2020-03" db="EMBL/GenBank/DDBJ databases">
        <title>Sequencing the genomes of 1000 actinobacteria strains.</title>
        <authorList>
            <person name="Klenk H.-P."/>
        </authorList>
    </citation>
    <scope>NUCLEOTIDE SEQUENCE [LARGE SCALE GENOMIC DNA]</scope>
    <source>
        <strain evidence="5 6">DSM 45490</strain>
    </source>
</reference>
<dbReference type="Proteomes" id="UP000555407">
    <property type="component" value="Unassembled WGS sequence"/>
</dbReference>
<keyword evidence="1" id="KW-0805">Transcription regulation</keyword>
<organism evidence="5 6">
    <name type="scientific">Kribbella shirazensis</name>
    <dbReference type="NCBI Taxonomy" id="1105143"/>
    <lineage>
        <taxon>Bacteria</taxon>
        <taxon>Bacillati</taxon>
        <taxon>Actinomycetota</taxon>
        <taxon>Actinomycetes</taxon>
        <taxon>Propionibacteriales</taxon>
        <taxon>Kribbellaceae</taxon>
        <taxon>Kribbella</taxon>
    </lineage>
</organism>
<dbReference type="InterPro" id="IPR050204">
    <property type="entry name" value="AraC_XylS_family_regulators"/>
</dbReference>
<keyword evidence="3" id="KW-0804">Transcription</keyword>
<evidence type="ECO:0000256" key="3">
    <source>
        <dbReference type="ARBA" id="ARBA00023163"/>
    </source>
</evidence>
<proteinExistence type="predicted"/>
<keyword evidence="2 5" id="KW-0238">DNA-binding</keyword>
<dbReference type="Pfam" id="PF12833">
    <property type="entry name" value="HTH_18"/>
    <property type="match status" value="1"/>
</dbReference>
<dbReference type="SUPFAM" id="SSF46689">
    <property type="entry name" value="Homeodomain-like"/>
    <property type="match status" value="2"/>
</dbReference>
<evidence type="ECO:0000259" key="4">
    <source>
        <dbReference type="PROSITE" id="PS01124"/>
    </source>
</evidence>
<dbReference type="PROSITE" id="PS01124">
    <property type="entry name" value="HTH_ARAC_FAMILY_2"/>
    <property type="match status" value="1"/>
</dbReference>
<dbReference type="EMBL" id="JAASRO010000001">
    <property type="protein sequence ID" value="NIK61674.1"/>
    <property type="molecule type" value="Genomic_DNA"/>
</dbReference>
<evidence type="ECO:0000256" key="2">
    <source>
        <dbReference type="ARBA" id="ARBA00023125"/>
    </source>
</evidence>
<dbReference type="PANTHER" id="PTHR46796:SF12">
    <property type="entry name" value="HTH-TYPE DNA-BINDING TRANSCRIPTIONAL ACTIVATOR EUTR"/>
    <property type="match status" value="1"/>
</dbReference>